<sequence length="194" mass="22038">MQRNEKNKQRFYCPSTMSFDNIQLTDDQLADFYGKQLVLVEKADNTGKTETKAVKTVTAPEPVTANAPLQGITGKNKKQFVWLVEEHYFPYLNDADFQFLGDVLTACKMNMEDIALVNVANNRNHFDELVQQLQPKFVIASGVQVDALPIQSADYRVQEQQGYLICCTEPLEAIRTDKSKKSKLWLALKQMLGL</sequence>
<dbReference type="Proteomes" id="UP000515344">
    <property type="component" value="Chromosome"/>
</dbReference>
<dbReference type="KEGG" id="lacs:H4075_14375"/>
<organism evidence="1 2">
    <name type="scientific">Lacibacter sediminis</name>
    <dbReference type="NCBI Taxonomy" id="2760713"/>
    <lineage>
        <taxon>Bacteria</taxon>
        <taxon>Pseudomonadati</taxon>
        <taxon>Bacteroidota</taxon>
        <taxon>Chitinophagia</taxon>
        <taxon>Chitinophagales</taxon>
        <taxon>Chitinophagaceae</taxon>
        <taxon>Lacibacter</taxon>
    </lineage>
</organism>
<dbReference type="EMBL" id="CP060007">
    <property type="protein sequence ID" value="QNA43261.1"/>
    <property type="molecule type" value="Genomic_DNA"/>
</dbReference>
<dbReference type="AlphaFoldDB" id="A0A7G5XCQ8"/>
<dbReference type="RefSeq" id="WP_182801526.1">
    <property type="nucleotide sequence ID" value="NZ_CP060007.1"/>
</dbReference>
<evidence type="ECO:0000313" key="1">
    <source>
        <dbReference type="EMBL" id="QNA43261.1"/>
    </source>
</evidence>
<evidence type="ECO:0000313" key="2">
    <source>
        <dbReference type="Proteomes" id="UP000515344"/>
    </source>
</evidence>
<protein>
    <submittedName>
        <fullName evidence="1">Uncharacterized protein</fullName>
    </submittedName>
</protein>
<reference evidence="2" key="1">
    <citation type="submission" date="2020-08" db="EMBL/GenBank/DDBJ databases">
        <title>Lacibacter sp. S13-6-6 genome sequencing.</title>
        <authorList>
            <person name="Jin L."/>
        </authorList>
    </citation>
    <scope>NUCLEOTIDE SEQUENCE [LARGE SCALE GENOMIC DNA]</scope>
    <source>
        <strain evidence="2">S13-6-6</strain>
    </source>
</reference>
<proteinExistence type="predicted"/>
<gene>
    <name evidence="1" type="ORF">H4075_14375</name>
</gene>
<accession>A0A7G5XCQ8</accession>
<name>A0A7G5XCQ8_9BACT</name>
<keyword evidence="2" id="KW-1185">Reference proteome</keyword>